<evidence type="ECO:0000256" key="4">
    <source>
        <dbReference type="ARBA" id="ARBA00022833"/>
    </source>
</evidence>
<evidence type="ECO:0000256" key="8">
    <source>
        <dbReference type="ARBA" id="ARBA00023170"/>
    </source>
</evidence>
<dbReference type="SUPFAM" id="SSF57716">
    <property type="entry name" value="Glucocorticoid receptor-like (DNA-binding domain)"/>
    <property type="match status" value="2"/>
</dbReference>
<evidence type="ECO:0000259" key="10">
    <source>
        <dbReference type="PROSITE" id="PS51030"/>
    </source>
</evidence>
<dbReference type="PANTHER" id="PTHR24083">
    <property type="entry name" value="NUCLEAR HORMONE RECEPTOR"/>
    <property type="match status" value="1"/>
</dbReference>
<dbReference type="OrthoDB" id="5828275at2759"/>
<dbReference type="FunCoup" id="G0MSJ6">
    <property type="interactions" value="17"/>
</dbReference>
<keyword evidence="4" id="KW-0862">Zinc</keyword>
<evidence type="ECO:0000313" key="12">
    <source>
        <dbReference type="EMBL" id="EGT43234.1"/>
    </source>
</evidence>
<dbReference type="HOGENOM" id="CLU_052085_0_0_1"/>
<evidence type="ECO:0000256" key="6">
    <source>
        <dbReference type="ARBA" id="ARBA00023125"/>
    </source>
</evidence>
<reference evidence="13" key="1">
    <citation type="submission" date="2011-07" db="EMBL/GenBank/DDBJ databases">
        <authorList>
            <consortium name="Caenorhabditis brenneri Sequencing and Analysis Consortium"/>
            <person name="Wilson R.K."/>
        </authorList>
    </citation>
    <scope>NUCLEOTIDE SEQUENCE [LARGE SCALE GENOMIC DNA]</scope>
    <source>
        <strain evidence="13">PB2801</strain>
    </source>
</reference>
<keyword evidence="8" id="KW-0675">Receptor</keyword>
<dbReference type="Gene3D" id="1.10.565.10">
    <property type="entry name" value="Retinoid X Receptor"/>
    <property type="match status" value="1"/>
</dbReference>
<keyword evidence="5" id="KW-0805">Transcription regulation</keyword>
<keyword evidence="7" id="KW-0804">Transcription</keyword>
<sequence length="466" mass="52927">MILNAPLFPNHISFFPLYSDCSAELSYETCNPWFSTNSTPSPSLSKSSSPKSTVSQVKERRVFDLPCAICLYPATGYHYNVASCNGCKTFFRRCVLSGSSFRCIRSDANCLSNMRLVPEFAEQKLCTKLFSPIVLILITVFTEHPIIYFFVGGARIKCRSCRLDRCLSQGMRKEAVTSGLLSTDAKNHAADAYLAAISEPSTSSAIPKVNHTASILRQAFRLITKFRKCDIRLENVKPRVQTLLRGDSFLDKLSNYQEIVSFKRDLPEWLTMDLLCSIEFVKRFPDLTKFSDSDKEELVRNSCFTIAIAIQAIESYFEKQVTVVMPDGTEIVQQIASVDTRIESAYKQMFINIMHPLYRESFTIDELVLTLQLLFYSIATPDNLSTEGKAQLELSIKSSMQCLMVLLITENKTTFSSRYGALMALNETFIKVSHLHKQKMREGDSHREKFCDLLVEECVFDYRPTD</sequence>
<dbReference type="PROSITE" id="PS51843">
    <property type="entry name" value="NR_LBD"/>
    <property type="match status" value="1"/>
</dbReference>
<gene>
    <name evidence="12" type="primary">Cbn-nhr-137</name>
    <name evidence="12" type="ORF">CAEBREN_17344</name>
</gene>
<comment type="similarity">
    <text evidence="1">Belongs to the nuclear hormone receptor family.</text>
</comment>
<dbReference type="InterPro" id="IPR013088">
    <property type="entry name" value="Znf_NHR/GATA"/>
</dbReference>
<dbReference type="eggNOG" id="ENOG502THBV">
    <property type="taxonomic scope" value="Eukaryota"/>
</dbReference>
<dbReference type="SMART" id="SM00399">
    <property type="entry name" value="ZnF_C4"/>
    <property type="match status" value="1"/>
</dbReference>
<dbReference type="Gene3D" id="3.30.50.10">
    <property type="entry name" value="Erythroid Transcription Factor GATA-1, subunit A"/>
    <property type="match status" value="1"/>
</dbReference>
<dbReference type="OMA" id="ATGYHYN"/>
<evidence type="ECO:0000256" key="1">
    <source>
        <dbReference type="ARBA" id="ARBA00005993"/>
    </source>
</evidence>
<dbReference type="GO" id="GO:0008270">
    <property type="term" value="F:zinc ion binding"/>
    <property type="evidence" value="ECO:0007669"/>
    <property type="project" value="UniProtKB-KW"/>
</dbReference>
<evidence type="ECO:0000256" key="5">
    <source>
        <dbReference type="ARBA" id="ARBA00023015"/>
    </source>
</evidence>
<evidence type="ECO:0000256" key="9">
    <source>
        <dbReference type="ARBA" id="ARBA00023242"/>
    </source>
</evidence>
<keyword evidence="9" id="KW-0539">Nucleus</keyword>
<dbReference type="GO" id="GO:0043565">
    <property type="term" value="F:sequence-specific DNA binding"/>
    <property type="evidence" value="ECO:0007669"/>
    <property type="project" value="InterPro"/>
</dbReference>
<organism evidence="13">
    <name type="scientific">Caenorhabditis brenneri</name>
    <name type="common">Nematode worm</name>
    <dbReference type="NCBI Taxonomy" id="135651"/>
    <lineage>
        <taxon>Eukaryota</taxon>
        <taxon>Metazoa</taxon>
        <taxon>Ecdysozoa</taxon>
        <taxon>Nematoda</taxon>
        <taxon>Chromadorea</taxon>
        <taxon>Rhabditida</taxon>
        <taxon>Rhabditina</taxon>
        <taxon>Rhabditomorpha</taxon>
        <taxon>Rhabditoidea</taxon>
        <taxon>Rhabditidae</taxon>
        <taxon>Peloderinae</taxon>
        <taxon>Caenorhabditis</taxon>
    </lineage>
</organism>
<evidence type="ECO:0000259" key="11">
    <source>
        <dbReference type="PROSITE" id="PS51843"/>
    </source>
</evidence>
<feature type="domain" description="NR LBD" evidence="11">
    <location>
        <begin position="235"/>
        <end position="462"/>
    </location>
</feature>
<dbReference type="SMART" id="SM00430">
    <property type="entry name" value="HOLI"/>
    <property type="match status" value="1"/>
</dbReference>
<dbReference type="STRING" id="135651.G0MSJ6"/>
<proteinExistence type="inferred from homology"/>
<dbReference type="GO" id="GO:0003700">
    <property type="term" value="F:DNA-binding transcription factor activity"/>
    <property type="evidence" value="ECO:0007669"/>
    <property type="project" value="InterPro"/>
</dbReference>
<dbReference type="InterPro" id="IPR000536">
    <property type="entry name" value="Nucl_hrmn_rcpt_lig-bd"/>
</dbReference>
<keyword evidence="13" id="KW-1185">Reference proteome</keyword>
<keyword evidence="2" id="KW-0479">Metal-binding</keyword>
<dbReference type="Proteomes" id="UP000008068">
    <property type="component" value="Unassembled WGS sequence"/>
</dbReference>
<dbReference type="InterPro" id="IPR050274">
    <property type="entry name" value="Nuclear_hormone_rcpt_NR2"/>
</dbReference>
<keyword evidence="3" id="KW-0863">Zinc-finger</keyword>
<dbReference type="EMBL" id="GL379810">
    <property type="protein sequence ID" value="EGT43234.1"/>
    <property type="molecule type" value="Genomic_DNA"/>
</dbReference>
<evidence type="ECO:0000256" key="2">
    <source>
        <dbReference type="ARBA" id="ARBA00022723"/>
    </source>
</evidence>
<dbReference type="InterPro" id="IPR001628">
    <property type="entry name" value="Znf_hrmn_rcpt"/>
</dbReference>
<dbReference type="SUPFAM" id="SSF48508">
    <property type="entry name" value="Nuclear receptor ligand-binding domain"/>
    <property type="match status" value="1"/>
</dbReference>
<evidence type="ECO:0000313" key="13">
    <source>
        <dbReference type="Proteomes" id="UP000008068"/>
    </source>
</evidence>
<dbReference type="AlphaFoldDB" id="G0MSJ6"/>
<feature type="domain" description="Nuclear receptor" evidence="10">
    <location>
        <begin position="64"/>
        <end position="178"/>
    </location>
</feature>
<evidence type="ECO:0000256" key="7">
    <source>
        <dbReference type="ARBA" id="ARBA00023163"/>
    </source>
</evidence>
<dbReference type="InterPro" id="IPR035500">
    <property type="entry name" value="NHR-like_dom_sf"/>
</dbReference>
<dbReference type="PROSITE" id="PS51030">
    <property type="entry name" value="NUCLEAR_REC_DBD_2"/>
    <property type="match status" value="1"/>
</dbReference>
<dbReference type="Pfam" id="PF00105">
    <property type="entry name" value="zf-C4"/>
    <property type="match status" value="1"/>
</dbReference>
<accession>G0MSJ6</accession>
<evidence type="ECO:0000256" key="3">
    <source>
        <dbReference type="ARBA" id="ARBA00022771"/>
    </source>
</evidence>
<dbReference type="Pfam" id="PF00104">
    <property type="entry name" value="Hormone_recep"/>
    <property type="match status" value="1"/>
</dbReference>
<dbReference type="InParanoid" id="G0MSJ6"/>
<name>G0MSJ6_CAEBE</name>
<protein>
    <submittedName>
        <fullName evidence="12">CBN-NHR-137 protein</fullName>
    </submittedName>
</protein>
<dbReference type="PRINTS" id="PR00047">
    <property type="entry name" value="STROIDFINGER"/>
</dbReference>
<keyword evidence="6" id="KW-0238">DNA-binding</keyword>